<organism evidence="1 2">
    <name type="scientific">Racocetra persica</name>
    <dbReference type="NCBI Taxonomy" id="160502"/>
    <lineage>
        <taxon>Eukaryota</taxon>
        <taxon>Fungi</taxon>
        <taxon>Fungi incertae sedis</taxon>
        <taxon>Mucoromycota</taxon>
        <taxon>Glomeromycotina</taxon>
        <taxon>Glomeromycetes</taxon>
        <taxon>Diversisporales</taxon>
        <taxon>Gigasporaceae</taxon>
        <taxon>Racocetra</taxon>
    </lineage>
</organism>
<dbReference type="EMBL" id="CAJVQC010157644">
    <property type="protein sequence ID" value="CAG8847781.1"/>
    <property type="molecule type" value="Genomic_DNA"/>
</dbReference>
<dbReference type="Proteomes" id="UP000789920">
    <property type="component" value="Unassembled WGS sequence"/>
</dbReference>
<evidence type="ECO:0000313" key="1">
    <source>
        <dbReference type="EMBL" id="CAG8847781.1"/>
    </source>
</evidence>
<evidence type="ECO:0000313" key="2">
    <source>
        <dbReference type="Proteomes" id="UP000789920"/>
    </source>
</evidence>
<proteinExistence type="predicted"/>
<keyword evidence="2" id="KW-1185">Reference proteome</keyword>
<feature type="non-terminal residue" evidence="1">
    <location>
        <position position="1"/>
    </location>
</feature>
<accession>A0ACA9SWP7</accession>
<protein>
    <submittedName>
        <fullName evidence="1">25525_t:CDS:1</fullName>
    </submittedName>
</protein>
<name>A0ACA9SWP7_9GLOM</name>
<feature type="non-terminal residue" evidence="1">
    <location>
        <position position="56"/>
    </location>
</feature>
<reference evidence="1" key="1">
    <citation type="submission" date="2021-06" db="EMBL/GenBank/DDBJ databases">
        <authorList>
            <person name="Kallberg Y."/>
            <person name="Tangrot J."/>
            <person name="Rosling A."/>
        </authorList>
    </citation>
    <scope>NUCLEOTIDE SEQUENCE</scope>
    <source>
        <strain evidence="1">MA461A</strain>
    </source>
</reference>
<gene>
    <name evidence="1" type="ORF">RPERSI_LOCUS34804</name>
</gene>
<comment type="caution">
    <text evidence="1">The sequence shown here is derived from an EMBL/GenBank/DDBJ whole genome shotgun (WGS) entry which is preliminary data.</text>
</comment>
<sequence>ADRKYLNVKIVDRDINGARNILSKVLCETQASSLETDWISRLKHSPSQIAIVAYLI</sequence>